<name>A0A5C5G8Y8_9RHOB</name>
<gene>
    <name evidence="3" type="ORF">FHY64_20045</name>
</gene>
<dbReference type="AlphaFoldDB" id="A0A5C5G8Y8"/>
<feature type="coiled-coil region" evidence="1">
    <location>
        <begin position="219"/>
        <end position="246"/>
    </location>
</feature>
<evidence type="ECO:0000256" key="2">
    <source>
        <dbReference type="SAM" id="Phobius"/>
    </source>
</evidence>
<proteinExistence type="predicted"/>
<keyword evidence="2" id="KW-0812">Transmembrane</keyword>
<keyword evidence="2" id="KW-1133">Transmembrane helix</keyword>
<reference evidence="3 4" key="1">
    <citation type="submission" date="2019-06" db="EMBL/GenBank/DDBJ databases">
        <title>Genome of new Rhodobacteraceae sp. SM1903.</title>
        <authorList>
            <person name="Ren X."/>
        </authorList>
    </citation>
    <scope>NUCLEOTIDE SEQUENCE [LARGE SCALE GENOMIC DNA]</scope>
    <source>
        <strain evidence="3 4">SM1903</strain>
    </source>
</reference>
<dbReference type="EMBL" id="VFFF01000008">
    <property type="protein sequence ID" value="TNY30458.1"/>
    <property type="molecule type" value="Genomic_DNA"/>
</dbReference>
<evidence type="ECO:0000313" key="3">
    <source>
        <dbReference type="EMBL" id="TNY30458.1"/>
    </source>
</evidence>
<comment type="caution">
    <text evidence="3">The sequence shown here is derived from an EMBL/GenBank/DDBJ whole genome shotgun (WGS) entry which is preliminary data.</text>
</comment>
<evidence type="ECO:0000313" key="4">
    <source>
        <dbReference type="Proteomes" id="UP000314011"/>
    </source>
</evidence>
<sequence length="274" mass="31198">MLVEYPRDKLTLDLESDNPKVTYEVTSYLLTLETTPYHSSVDTTQIFVENEIVRDFTLSLREGKLGEHSVYDLGTFEIVNAHQWDGRQPNALVGKGPSRTRILEEPPLFHIAAVNVATGERVVAVRTHCEKDQVFTVMNRLNAMLDYTRRVCAPWQDLIQNDELIPVDEIRDALQDMPPRFKFSPLPERELSEKAATLVRKYVRSHVITTEINKAAAAQEAKTAAMATTRNEKERAKEEARQQSVERIAESGPRWRPAIIVVVLFGVFLILLNL</sequence>
<dbReference type="RefSeq" id="WP_140197658.1">
    <property type="nucleotide sequence ID" value="NZ_CP065917.1"/>
</dbReference>
<protein>
    <submittedName>
        <fullName evidence="3">Uncharacterized protein</fullName>
    </submittedName>
</protein>
<keyword evidence="1" id="KW-0175">Coiled coil</keyword>
<keyword evidence="2" id="KW-0472">Membrane</keyword>
<keyword evidence="4" id="KW-1185">Reference proteome</keyword>
<feature type="transmembrane region" description="Helical" evidence="2">
    <location>
        <begin position="255"/>
        <end position="272"/>
    </location>
</feature>
<organism evidence="3 4">
    <name type="scientific">Pelagovum pacificum</name>
    <dbReference type="NCBI Taxonomy" id="2588711"/>
    <lineage>
        <taxon>Bacteria</taxon>
        <taxon>Pseudomonadati</taxon>
        <taxon>Pseudomonadota</taxon>
        <taxon>Alphaproteobacteria</taxon>
        <taxon>Rhodobacterales</taxon>
        <taxon>Paracoccaceae</taxon>
        <taxon>Pelagovum</taxon>
    </lineage>
</organism>
<dbReference type="Proteomes" id="UP000314011">
    <property type="component" value="Unassembled WGS sequence"/>
</dbReference>
<accession>A0A5C5G8Y8</accession>
<evidence type="ECO:0000256" key="1">
    <source>
        <dbReference type="SAM" id="Coils"/>
    </source>
</evidence>